<dbReference type="InterPro" id="IPR007863">
    <property type="entry name" value="Peptidase_M16_C"/>
</dbReference>
<dbReference type="InterPro" id="IPR011249">
    <property type="entry name" value="Metalloenz_LuxS/M16"/>
</dbReference>
<keyword evidence="2" id="KW-0732">Signal</keyword>
<dbReference type="Pfam" id="PF05193">
    <property type="entry name" value="Peptidase_M16_C"/>
    <property type="match status" value="1"/>
</dbReference>
<dbReference type="InterPro" id="IPR050361">
    <property type="entry name" value="MPP/UQCRC_Complex"/>
</dbReference>
<dbReference type="Pfam" id="PF00675">
    <property type="entry name" value="Peptidase_M16"/>
    <property type="match status" value="1"/>
</dbReference>
<protein>
    <submittedName>
        <fullName evidence="5">Insulinase family protein</fullName>
    </submittedName>
</protein>
<feature type="domain" description="Peptidase M16 C-terminal" evidence="4">
    <location>
        <begin position="214"/>
        <end position="391"/>
    </location>
</feature>
<name>A0ABX8B2B2_9BACT</name>
<accession>A0ABX8B2B2</accession>
<dbReference type="Proteomes" id="UP000677668">
    <property type="component" value="Chromosome 1"/>
</dbReference>
<gene>
    <name evidence="5" type="ORF">J8C05_09585</name>
</gene>
<dbReference type="InterPro" id="IPR011765">
    <property type="entry name" value="Pept_M16_N"/>
</dbReference>
<dbReference type="PANTHER" id="PTHR11851:SF49">
    <property type="entry name" value="MITOCHONDRIAL-PROCESSING PEPTIDASE SUBUNIT ALPHA"/>
    <property type="match status" value="1"/>
</dbReference>
<keyword evidence="6" id="KW-1185">Reference proteome</keyword>
<dbReference type="PANTHER" id="PTHR11851">
    <property type="entry name" value="METALLOPROTEASE"/>
    <property type="match status" value="1"/>
</dbReference>
<organism evidence="5 6">
    <name type="scientific">Chloracidobacterium sp. N</name>
    <dbReference type="NCBI Taxonomy" id="2821540"/>
    <lineage>
        <taxon>Bacteria</taxon>
        <taxon>Pseudomonadati</taxon>
        <taxon>Acidobacteriota</taxon>
        <taxon>Terriglobia</taxon>
        <taxon>Terriglobales</taxon>
        <taxon>Acidobacteriaceae</taxon>
        <taxon>Chloracidobacterium</taxon>
        <taxon>Chloracidobacterium aggregatum</taxon>
    </lineage>
</organism>
<dbReference type="Gene3D" id="3.30.830.10">
    <property type="entry name" value="Metalloenzyme, LuxS/M16 peptidase-like"/>
    <property type="match status" value="2"/>
</dbReference>
<feature type="domain" description="Peptidase M16 N-terminal" evidence="3">
    <location>
        <begin position="60"/>
        <end position="189"/>
    </location>
</feature>
<feature type="signal peptide" evidence="2">
    <location>
        <begin position="1"/>
        <end position="19"/>
    </location>
</feature>
<proteinExistence type="inferred from homology"/>
<evidence type="ECO:0000256" key="2">
    <source>
        <dbReference type="SAM" id="SignalP"/>
    </source>
</evidence>
<feature type="chain" id="PRO_5046248291" evidence="2">
    <location>
        <begin position="20"/>
        <end position="482"/>
    </location>
</feature>
<dbReference type="SUPFAM" id="SSF63411">
    <property type="entry name" value="LuxS/MPP-like metallohydrolase"/>
    <property type="match status" value="2"/>
</dbReference>
<dbReference type="RefSeq" id="WP_211421978.1">
    <property type="nucleotide sequence ID" value="NZ_CP072642.1"/>
</dbReference>
<evidence type="ECO:0000256" key="1">
    <source>
        <dbReference type="ARBA" id="ARBA00007261"/>
    </source>
</evidence>
<dbReference type="EMBL" id="CP072642">
    <property type="protein sequence ID" value="QUV93614.1"/>
    <property type="molecule type" value="Genomic_DNA"/>
</dbReference>
<evidence type="ECO:0000313" key="6">
    <source>
        <dbReference type="Proteomes" id="UP000677668"/>
    </source>
</evidence>
<sequence length="482" mass="54374">MRLWFLICLTLWFSTVGTALPPGSSQRAAQRPAPAKALDAPAPEYAQLFNRQLPNGLEVIVYEDHAVPLVTIELACRNGSFTEPPELNGLSHLYEHMFFKANRAVKNQETYLRTIGELGIIYNGTTNTELVNYYFTTLSRHLPTALRFMRDAALYPAFDEEEFAREKEVVLGEIDRNESNPYYYLSTEMTRRLFATYTSRKNPLGTRETVAAATTDQMRLIQQRYYVPNNAAVLVAGDVEPEEAFRLVATYFGDWPRGEDPFKKYPLVEHPPLKASEGVVVTQPVQNVTIQIGWHGPSIGRDDAATYAADVFSFILRQPNSRFQRALVDSGLATGVDLIYLTQRNVGPITLTLQTTPEKARAALRAIYAEIEHFADADYFTDEELSVAKTLLEAEDLFSREKVSEHVHSLSFWWASTGLDYFRGYLPTLRKTSRADIQRYLRRYILGQPHVAVALMSPEAASSLKLTEAELIGEQRALAAAR</sequence>
<evidence type="ECO:0000313" key="5">
    <source>
        <dbReference type="EMBL" id="QUV93614.1"/>
    </source>
</evidence>
<evidence type="ECO:0000259" key="4">
    <source>
        <dbReference type="Pfam" id="PF05193"/>
    </source>
</evidence>
<reference evidence="5 6" key="1">
    <citation type="submission" date="2021-03" db="EMBL/GenBank/DDBJ databases">
        <title>Genomic and phenotypic characterization of Chloracidobacterium isolates provides evidence for multiple species.</title>
        <authorList>
            <person name="Saini M.K."/>
            <person name="Costas A.M.G."/>
            <person name="Tank M."/>
            <person name="Bryant D.A."/>
        </authorList>
    </citation>
    <scope>NUCLEOTIDE SEQUENCE [LARGE SCALE GENOMIC DNA]</scope>
    <source>
        <strain evidence="5 6">N</strain>
    </source>
</reference>
<evidence type="ECO:0000259" key="3">
    <source>
        <dbReference type="Pfam" id="PF00675"/>
    </source>
</evidence>
<comment type="similarity">
    <text evidence="1">Belongs to the peptidase M16 family.</text>
</comment>